<dbReference type="InterPro" id="IPR006056">
    <property type="entry name" value="RidA"/>
</dbReference>
<dbReference type="Pfam" id="PF01042">
    <property type="entry name" value="Ribonuc_L-PSP"/>
    <property type="match status" value="1"/>
</dbReference>
<dbReference type="InterPro" id="IPR035959">
    <property type="entry name" value="RutC-like_sf"/>
</dbReference>
<name>A0ABM1BQE7_LIMPO</name>
<dbReference type="PROSITE" id="PS01094">
    <property type="entry name" value="UPF0076"/>
    <property type="match status" value="1"/>
</dbReference>
<dbReference type="InterPro" id="IPR006175">
    <property type="entry name" value="YjgF/YER057c/UK114"/>
</dbReference>
<dbReference type="PANTHER" id="PTHR11803">
    <property type="entry name" value="2-IMINOBUTANOATE/2-IMINOPROPANOATE DEAMINASE RIDA"/>
    <property type="match status" value="1"/>
</dbReference>
<dbReference type="NCBIfam" id="TIGR00004">
    <property type="entry name" value="Rid family detoxifying hydrolase"/>
    <property type="match status" value="1"/>
</dbReference>
<dbReference type="Gene3D" id="3.30.1330.40">
    <property type="entry name" value="RutC-like"/>
    <property type="match status" value="1"/>
</dbReference>
<dbReference type="SUPFAM" id="SSF55298">
    <property type="entry name" value="YjgF-like"/>
    <property type="match status" value="1"/>
</dbReference>
<evidence type="ECO:0000313" key="2">
    <source>
        <dbReference type="Proteomes" id="UP000694941"/>
    </source>
</evidence>
<dbReference type="RefSeq" id="XP_013786662.1">
    <property type="nucleotide sequence ID" value="XM_013931208.2"/>
</dbReference>
<reference evidence="3" key="1">
    <citation type="submission" date="2025-08" db="UniProtKB">
        <authorList>
            <consortium name="RefSeq"/>
        </authorList>
    </citation>
    <scope>IDENTIFICATION</scope>
    <source>
        <tissue evidence="3">Muscle</tissue>
    </source>
</reference>
<evidence type="ECO:0000313" key="3">
    <source>
        <dbReference type="RefSeq" id="XP_013786662.1"/>
    </source>
</evidence>
<organism evidence="2 3">
    <name type="scientific">Limulus polyphemus</name>
    <name type="common">Atlantic horseshoe crab</name>
    <dbReference type="NCBI Taxonomy" id="6850"/>
    <lineage>
        <taxon>Eukaryota</taxon>
        <taxon>Metazoa</taxon>
        <taxon>Ecdysozoa</taxon>
        <taxon>Arthropoda</taxon>
        <taxon>Chelicerata</taxon>
        <taxon>Merostomata</taxon>
        <taxon>Xiphosura</taxon>
        <taxon>Limulidae</taxon>
        <taxon>Limulus</taxon>
    </lineage>
</organism>
<protein>
    <submittedName>
        <fullName evidence="3">2-iminobutanoate/2-iminopropanoate deaminase-like</fullName>
    </submittedName>
</protein>
<gene>
    <name evidence="3" type="primary">LOC106470642</name>
</gene>
<accession>A0ABM1BQE7</accession>
<dbReference type="Proteomes" id="UP000694941">
    <property type="component" value="Unplaced"/>
</dbReference>
<proteinExistence type="inferred from homology"/>
<comment type="similarity">
    <text evidence="1">Belongs to the RutC family.</text>
</comment>
<sequence>MASIIRRIINTSLAPKAIGPYSQAVQVDNTLYISGQIGFDPATMKLVEGGTVPQTKQLLQNMGKILEAAGATYNNVVKTTVLLADMNDYPTVNEVYKEFFTTNCPARAAYQVACLPAGAKVEIEAIAVIGNIVESQ</sequence>
<evidence type="ECO:0000256" key="1">
    <source>
        <dbReference type="ARBA" id="ARBA00010552"/>
    </source>
</evidence>
<dbReference type="GeneID" id="106470642"/>
<dbReference type="PANTHER" id="PTHR11803:SF39">
    <property type="entry name" value="2-IMINOBUTANOATE_2-IMINOPROPANOATE DEAMINASE"/>
    <property type="match status" value="1"/>
</dbReference>
<dbReference type="CDD" id="cd00448">
    <property type="entry name" value="YjgF_YER057c_UK114_family"/>
    <property type="match status" value="1"/>
</dbReference>
<dbReference type="InterPro" id="IPR019897">
    <property type="entry name" value="RidA_CS"/>
</dbReference>
<keyword evidence="2" id="KW-1185">Reference proteome</keyword>